<keyword evidence="5" id="KW-1185">Reference proteome</keyword>
<feature type="domain" description="N-acetyltransferase" evidence="3">
    <location>
        <begin position="7"/>
        <end position="172"/>
    </location>
</feature>
<evidence type="ECO:0000313" key="5">
    <source>
        <dbReference type="Proteomes" id="UP001501303"/>
    </source>
</evidence>
<keyword evidence="1" id="KW-0808">Transferase</keyword>
<reference evidence="4 5" key="1">
    <citation type="journal article" date="2019" name="Int. J. Syst. Evol. Microbiol.">
        <title>The Global Catalogue of Microorganisms (GCM) 10K type strain sequencing project: providing services to taxonomists for standard genome sequencing and annotation.</title>
        <authorList>
            <consortium name="The Broad Institute Genomics Platform"/>
            <consortium name="The Broad Institute Genome Sequencing Center for Infectious Disease"/>
            <person name="Wu L."/>
            <person name="Ma J."/>
        </authorList>
    </citation>
    <scope>NUCLEOTIDE SEQUENCE [LARGE SCALE GENOMIC DNA]</scope>
    <source>
        <strain evidence="4 5">JCM 13581</strain>
    </source>
</reference>
<gene>
    <name evidence="4" type="ORF">GCM10009716_03980</name>
</gene>
<dbReference type="InterPro" id="IPR016181">
    <property type="entry name" value="Acyl_CoA_acyltransferase"/>
</dbReference>
<dbReference type="Gene3D" id="3.40.630.30">
    <property type="match status" value="1"/>
</dbReference>
<dbReference type="Pfam" id="PF00583">
    <property type="entry name" value="Acetyltransf_1"/>
    <property type="match status" value="1"/>
</dbReference>
<dbReference type="InterPro" id="IPR050832">
    <property type="entry name" value="Bact_Acetyltransf"/>
</dbReference>
<sequence length="178" mass="18925">MLYAMDVSIREARPDEYAAAGELAAQAYLAAGLLVLGPEDPYLVSLRDAAARAAQAELLVAVDAENEALLGTVTFAAHKPFAEISGPHEAEFRMLAVDPGARGRGIGEALVRDCAERALRLGRRGLALSLDAANLTAARLYHRMGFVRDPGRDWSPVPGLTLRAYTLDLTAPASVPSE</sequence>
<evidence type="ECO:0000256" key="1">
    <source>
        <dbReference type="ARBA" id="ARBA00022679"/>
    </source>
</evidence>
<comment type="caution">
    <text evidence="4">The sequence shown here is derived from an EMBL/GenBank/DDBJ whole genome shotgun (WGS) entry which is preliminary data.</text>
</comment>
<dbReference type="InterPro" id="IPR000182">
    <property type="entry name" value="GNAT_dom"/>
</dbReference>
<accession>A0ABN2NRA4</accession>
<evidence type="ECO:0000313" key="4">
    <source>
        <dbReference type="EMBL" id="GAA1897115.1"/>
    </source>
</evidence>
<dbReference type="SUPFAM" id="SSF55729">
    <property type="entry name" value="Acyl-CoA N-acyltransferases (Nat)"/>
    <property type="match status" value="1"/>
</dbReference>
<proteinExistence type="predicted"/>
<dbReference type="PANTHER" id="PTHR43877">
    <property type="entry name" value="AMINOALKYLPHOSPHONATE N-ACETYLTRANSFERASE-RELATED-RELATED"/>
    <property type="match status" value="1"/>
</dbReference>
<dbReference type="EMBL" id="BAAAMJ010000003">
    <property type="protein sequence ID" value="GAA1897115.1"/>
    <property type="molecule type" value="Genomic_DNA"/>
</dbReference>
<evidence type="ECO:0000256" key="2">
    <source>
        <dbReference type="ARBA" id="ARBA00023315"/>
    </source>
</evidence>
<protein>
    <submittedName>
        <fullName evidence="4">GNAT family N-acetyltransferase</fullName>
    </submittedName>
</protein>
<dbReference type="Proteomes" id="UP001501303">
    <property type="component" value="Unassembled WGS sequence"/>
</dbReference>
<evidence type="ECO:0000259" key="3">
    <source>
        <dbReference type="PROSITE" id="PS51186"/>
    </source>
</evidence>
<dbReference type="CDD" id="cd04301">
    <property type="entry name" value="NAT_SF"/>
    <property type="match status" value="1"/>
</dbReference>
<keyword evidence="2" id="KW-0012">Acyltransferase</keyword>
<dbReference type="PROSITE" id="PS51186">
    <property type="entry name" value="GNAT"/>
    <property type="match status" value="1"/>
</dbReference>
<organism evidence="4 5">
    <name type="scientific">Streptomyces sodiiphilus</name>
    <dbReference type="NCBI Taxonomy" id="226217"/>
    <lineage>
        <taxon>Bacteria</taxon>
        <taxon>Bacillati</taxon>
        <taxon>Actinomycetota</taxon>
        <taxon>Actinomycetes</taxon>
        <taxon>Kitasatosporales</taxon>
        <taxon>Streptomycetaceae</taxon>
        <taxon>Streptomyces</taxon>
    </lineage>
</organism>
<name>A0ABN2NRA4_9ACTN</name>